<evidence type="ECO:0000256" key="1">
    <source>
        <dbReference type="ARBA" id="ARBA00023015"/>
    </source>
</evidence>
<reference evidence="5 6" key="1">
    <citation type="submission" date="2016-10" db="EMBL/GenBank/DDBJ databases">
        <authorList>
            <person name="de Groot N.N."/>
        </authorList>
    </citation>
    <scope>NUCLEOTIDE SEQUENCE [LARGE SCALE GENOMIC DNA]</scope>
    <source>
        <strain evidence="5 6">DSM 22489</strain>
    </source>
</reference>
<dbReference type="Proteomes" id="UP000236728">
    <property type="component" value="Unassembled WGS sequence"/>
</dbReference>
<dbReference type="RefSeq" id="WP_103932261.1">
    <property type="nucleotide sequence ID" value="NZ_FNVA01000002.1"/>
</dbReference>
<name>A0A1H5VU64_9BACT</name>
<dbReference type="InterPro" id="IPR018062">
    <property type="entry name" value="HTH_AraC-typ_CS"/>
</dbReference>
<dbReference type="Pfam" id="PF12833">
    <property type="entry name" value="HTH_18"/>
    <property type="match status" value="1"/>
</dbReference>
<sequence length="148" mass="16435">MLANPVYRGGLAPWQRRRTMDLIERHLRGDLSLARLAAECRLSTSYFCRCFRTSFGTSVHQFVIRCRVEQARKLLLSSSLSLAEIATEAGFSDQAAFSRTFASSVGTSPARWRAQHHAEDAALTTFPLRAAASYRSSLDFAYKAGLVA</sequence>
<keyword evidence="6" id="KW-1185">Reference proteome</keyword>
<keyword evidence="1" id="KW-0805">Transcription regulation</keyword>
<dbReference type="AlphaFoldDB" id="A0A1H5VU64"/>
<evidence type="ECO:0000313" key="5">
    <source>
        <dbReference type="EMBL" id="SEF90673.1"/>
    </source>
</evidence>
<dbReference type="InterPro" id="IPR018060">
    <property type="entry name" value="HTH_AraC"/>
</dbReference>
<dbReference type="SUPFAM" id="SSF46689">
    <property type="entry name" value="Homeodomain-like"/>
    <property type="match status" value="2"/>
</dbReference>
<dbReference type="Gene3D" id="1.10.10.60">
    <property type="entry name" value="Homeodomain-like"/>
    <property type="match status" value="2"/>
</dbReference>
<dbReference type="EMBL" id="FNVA01000002">
    <property type="protein sequence ID" value="SEF90673.1"/>
    <property type="molecule type" value="Genomic_DNA"/>
</dbReference>
<gene>
    <name evidence="5" type="ORF">SAMN05421819_1309</name>
</gene>
<evidence type="ECO:0000313" key="6">
    <source>
        <dbReference type="Proteomes" id="UP000236728"/>
    </source>
</evidence>
<evidence type="ECO:0000259" key="4">
    <source>
        <dbReference type="PROSITE" id="PS01124"/>
    </source>
</evidence>
<evidence type="ECO:0000256" key="3">
    <source>
        <dbReference type="ARBA" id="ARBA00023163"/>
    </source>
</evidence>
<dbReference type="GO" id="GO:0043565">
    <property type="term" value="F:sequence-specific DNA binding"/>
    <property type="evidence" value="ECO:0007669"/>
    <property type="project" value="InterPro"/>
</dbReference>
<dbReference type="SMART" id="SM00342">
    <property type="entry name" value="HTH_ARAC"/>
    <property type="match status" value="1"/>
</dbReference>
<dbReference type="InterPro" id="IPR050204">
    <property type="entry name" value="AraC_XylS_family_regulators"/>
</dbReference>
<dbReference type="OrthoDB" id="107004at2"/>
<organism evidence="5 6">
    <name type="scientific">Bryocella elongata</name>
    <dbReference type="NCBI Taxonomy" id="863522"/>
    <lineage>
        <taxon>Bacteria</taxon>
        <taxon>Pseudomonadati</taxon>
        <taxon>Acidobacteriota</taxon>
        <taxon>Terriglobia</taxon>
        <taxon>Terriglobales</taxon>
        <taxon>Acidobacteriaceae</taxon>
        <taxon>Bryocella</taxon>
    </lineage>
</organism>
<dbReference type="InterPro" id="IPR009057">
    <property type="entry name" value="Homeodomain-like_sf"/>
</dbReference>
<dbReference type="PROSITE" id="PS01124">
    <property type="entry name" value="HTH_ARAC_FAMILY_2"/>
    <property type="match status" value="1"/>
</dbReference>
<keyword evidence="2" id="KW-0238">DNA-binding</keyword>
<dbReference type="PANTHER" id="PTHR46796">
    <property type="entry name" value="HTH-TYPE TRANSCRIPTIONAL ACTIVATOR RHAS-RELATED"/>
    <property type="match status" value="1"/>
</dbReference>
<feature type="domain" description="HTH araC/xylS-type" evidence="4">
    <location>
        <begin position="17"/>
        <end position="115"/>
    </location>
</feature>
<dbReference type="PANTHER" id="PTHR46796:SF14">
    <property type="entry name" value="TRANSCRIPTIONAL REGULATORY PROTEIN"/>
    <property type="match status" value="1"/>
</dbReference>
<keyword evidence="3" id="KW-0804">Transcription</keyword>
<proteinExistence type="predicted"/>
<protein>
    <submittedName>
        <fullName evidence="5">AraC family transcriptional regulator</fullName>
    </submittedName>
</protein>
<accession>A0A1H5VU64</accession>
<dbReference type="GO" id="GO:0003700">
    <property type="term" value="F:DNA-binding transcription factor activity"/>
    <property type="evidence" value="ECO:0007669"/>
    <property type="project" value="InterPro"/>
</dbReference>
<dbReference type="PROSITE" id="PS00041">
    <property type="entry name" value="HTH_ARAC_FAMILY_1"/>
    <property type="match status" value="1"/>
</dbReference>
<evidence type="ECO:0000256" key="2">
    <source>
        <dbReference type="ARBA" id="ARBA00023125"/>
    </source>
</evidence>
<dbReference type="InterPro" id="IPR020449">
    <property type="entry name" value="Tscrpt_reg_AraC-type_HTH"/>
</dbReference>
<dbReference type="PRINTS" id="PR00032">
    <property type="entry name" value="HTHARAC"/>
</dbReference>